<evidence type="ECO:0000313" key="3">
    <source>
        <dbReference type="Proteomes" id="UP000260812"/>
    </source>
</evidence>
<dbReference type="Proteomes" id="UP000261166">
    <property type="component" value="Unassembled WGS sequence"/>
</dbReference>
<dbReference type="AlphaFoldDB" id="A0A3E3I7X4"/>
<dbReference type="Pfam" id="PF13707">
    <property type="entry name" value="RloB"/>
    <property type="match status" value="1"/>
</dbReference>
<evidence type="ECO:0000313" key="4">
    <source>
        <dbReference type="Proteomes" id="UP000261166"/>
    </source>
</evidence>
<reference evidence="1 4" key="1">
    <citation type="submission" date="2018-08" db="EMBL/GenBank/DDBJ databases">
        <title>A genome reference for cultivated species of the human gut microbiota.</title>
        <authorList>
            <person name="Zou Y."/>
            <person name="Xue W."/>
            <person name="Luo G."/>
        </authorList>
    </citation>
    <scope>NUCLEOTIDE SEQUENCE [LARGE SCALE GENOMIC DNA]</scope>
    <source>
        <strain evidence="2 4">AF26-4BH</strain>
        <strain evidence="1">TF05-5AC</strain>
    </source>
</reference>
<organism evidence="1 3">
    <name type="scientific">Eisenbergiella massiliensis</name>
    <dbReference type="NCBI Taxonomy" id="1720294"/>
    <lineage>
        <taxon>Bacteria</taxon>
        <taxon>Bacillati</taxon>
        <taxon>Bacillota</taxon>
        <taxon>Clostridia</taxon>
        <taxon>Lachnospirales</taxon>
        <taxon>Lachnospiraceae</taxon>
        <taxon>Eisenbergiella</taxon>
    </lineage>
</organism>
<comment type="caution">
    <text evidence="1">The sequence shown here is derived from an EMBL/GenBank/DDBJ whole genome shotgun (WGS) entry which is preliminary data.</text>
</comment>
<proteinExistence type="predicted"/>
<evidence type="ECO:0000313" key="1">
    <source>
        <dbReference type="EMBL" id="RGE62496.1"/>
    </source>
</evidence>
<evidence type="ECO:0000313" key="2">
    <source>
        <dbReference type="EMBL" id="RGE74491.1"/>
    </source>
</evidence>
<dbReference type="InterPro" id="IPR025591">
    <property type="entry name" value="RloB"/>
</dbReference>
<dbReference type="Proteomes" id="UP000260812">
    <property type="component" value="Unassembled WGS sequence"/>
</dbReference>
<name>A0A3E3I7X4_9FIRM</name>
<dbReference type="EMBL" id="QVLU01000001">
    <property type="protein sequence ID" value="RGE74491.1"/>
    <property type="molecule type" value="Genomic_DNA"/>
</dbReference>
<dbReference type="OrthoDB" id="9796523at2"/>
<accession>A0A3E3I7X4</accession>
<gene>
    <name evidence="2" type="ORF">DWY69_00525</name>
    <name evidence="1" type="ORF">DXC51_07825</name>
</gene>
<protein>
    <submittedName>
        <fullName evidence="1">RloB domain-containing protein</fullName>
    </submittedName>
</protein>
<sequence>MGEGWGLERLNLRKPKPYDYSSEAGTVKPRVHFYCVSEGATEESYFEGIRNNRVTLRIKNDVFIEIVPKENGQETYSHPLQLVNACLHSMGRIDNEGQELPKDKWKTYCAWEDFDPEIDVVCVIFDRDYKGLTACLDEIFKLCLLHKIRIVISNPNFELWLLMHFPGLENYDKNKLLENRKNLRKQLFPDASEKKRYLEILVGQHSEGYSKGSKLKFERFKQNVDLAVEQAALFCEEPEAIREELGTSVGKLIRDMRT</sequence>
<dbReference type="EMBL" id="QVLV01000004">
    <property type="protein sequence ID" value="RGE62496.1"/>
    <property type="molecule type" value="Genomic_DNA"/>
</dbReference>
<keyword evidence="3" id="KW-1185">Reference proteome</keyword>